<proteinExistence type="predicted"/>
<organism evidence="1">
    <name type="scientific">Rhizophora mucronata</name>
    <name type="common">Asiatic mangrove</name>
    <dbReference type="NCBI Taxonomy" id="61149"/>
    <lineage>
        <taxon>Eukaryota</taxon>
        <taxon>Viridiplantae</taxon>
        <taxon>Streptophyta</taxon>
        <taxon>Embryophyta</taxon>
        <taxon>Tracheophyta</taxon>
        <taxon>Spermatophyta</taxon>
        <taxon>Magnoliopsida</taxon>
        <taxon>eudicotyledons</taxon>
        <taxon>Gunneridae</taxon>
        <taxon>Pentapetalae</taxon>
        <taxon>rosids</taxon>
        <taxon>fabids</taxon>
        <taxon>Malpighiales</taxon>
        <taxon>Rhizophoraceae</taxon>
        <taxon>Rhizophora</taxon>
    </lineage>
</organism>
<sequence>MQVRSGLVESSGIILNRNGRDYK</sequence>
<reference evidence="1" key="1">
    <citation type="submission" date="2018-02" db="EMBL/GenBank/DDBJ databases">
        <title>Rhizophora mucronata_Transcriptome.</title>
        <authorList>
            <person name="Meera S.P."/>
            <person name="Sreeshan A."/>
            <person name="Augustine A."/>
        </authorList>
    </citation>
    <scope>NUCLEOTIDE SEQUENCE</scope>
    <source>
        <tissue evidence="1">Leaf</tissue>
    </source>
</reference>
<dbReference type="AlphaFoldDB" id="A0A2P2M8F3"/>
<protein>
    <submittedName>
        <fullName evidence="1">Endoplasmic reticulum-Golgi intermediate compartment protein 3-like</fullName>
    </submittedName>
</protein>
<dbReference type="EMBL" id="GGEC01046009">
    <property type="protein sequence ID" value="MBX26493.1"/>
    <property type="molecule type" value="Transcribed_RNA"/>
</dbReference>
<name>A0A2P2M8F3_RHIMU</name>
<accession>A0A2P2M8F3</accession>
<evidence type="ECO:0000313" key="1">
    <source>
        <dbReference type="EMBL" id="MBX26493.1"/>
    </source>
</evidence>